<proteinExistence type="predicted"/>
<name>A0A0H5QD84_9ZZZZ</name>
<reference evidence="1" key="1">
    <citation type="submission" date="2015-06" db="EMBL/GenBank/DDBJ databases">
        <authorList>
            <person name="Joergensen T."/>
        </authorList>
    </citation>
    <scope>NUCLEOTIDE SEQUENCE</scope>
    <source>
        <strain evidence="1">RGRH0168</strain>
    </source>
</reference>
<dbReference type="EMBL" id="LN852856">
    <property type="protein sequence ID" value="CRY94107.1"/>
    <property type="molecule type" value="Genomic_DNA"/>
</dbReference>
<accession>A0A0H5QD84</accession>
<organism evidence="1">
    <name type="scientific">uncultured prokaryote</name>
    <dbReference type="NCBI Taxonomy" id="198431"/>
    <lineage>
        <taxon>unclassified sequences</taxon>
        <taxon>environmental samples</taxon>
    </lineage>
</organism>
<reference evidence="1" key="2">
    <citation type="submission" date="2015-07" db="EMBL/GenBank/DDBJ databases">
        <title>Plasmids, circular viruses and viroids from rat gut.</title>
        <authorList>
            <person name="Jorgensen T.J."/>
            <person name="Hansen M.A."/>
            <person name="Xu Z."/>
            <person name="Tabak M.A."/>
            <person name="Sorensen S.J."/>
            <person name="Hansen L.H."/>
        </authorList>
    </citation>
    <scope>NUCLEOTIDE SEQUENCE</scope>
    <source>
        <strain evidence="1">RGRH0168</strain>
    </source>
</reference>
<dbReference type="AlphaFoldDB" id="A0A0H5QD84"/>
<protein>
    <submittedName>
        <fullName evidence="1">Uncharacterized protein</fullName>
    </submittedName>
</protein>
<evidence type="ECO:0000313" key="1">
    <source>
        <dbReference type="EMBL" id="CRY94107.1"/>
    </source>
</evidence>
<sequence>MWTGFNGAPGYTNFFFADAADEVTAESMITSVVAFFSDLQSALPEAVTISVDSEVALIDEASGELESYVNVTSDIPSITGAQPGSFSAPSGAVINWLTNTVNRGRRVRGRTFMVPLANAVYQSDGTISTGYLTDLREAAADMITRAAGVPLVVWSRPRGGVGGVAAEVVGANVPDMAAVLRSRRD</sequence>